<evidence type="ECO:0000259" key="24">
    <source>
        <dbReference type="PROSITE" id="PS51285"/>
    </source>
</evidence>
<dbReference type="SMART" id="SM00220">
    <property type="entry name" value="S_TKc"/>
    <property type="match status" value="1"/>
</dbReference>
<comment type="catalytic activity">
    <reaction evidence="16">
        <text>L-threonyl-[protein] + ATP = O-phospho-L-threonyl-[protein] + ADP + H(+)</text>
        <dbReference type="Rhea" id="RHEA:46608"/>
        <dbReference type="Rhea" id="RHEA-COMP:11060"/>
        <dbReference type="Rhea" id="RHEA-COMP:11605"/>
        <dbReference type="ChEBI" id="CHEBI:15378"/>
        <dbReference type="ChEBI" id="CHEBI:30013"/>
        <dbReference type="ChEBI" id="CHEBI:30616"/>
        <dbReference type="ChEBI" id="CHEBI:61977"/>
        <dbReference type="ChEBI" id="CHEBI:456216"/>
        <dbReference type="EC" id="2.7.11.12"/>
    </reaction>
</comment>
<evidence type="ECO:0000256" key="15">
    <source>
        <dbReference type="ARBA" id="ARBA00024113"/>
    </source>
</evidence>
<dbReference type="Proteomes" id="UP001165082">
    <property type="component" value="Unassembled WGS sequence"/>
</dbReference>
<keyword evidence="5" id="KW-0963">Cytoplasm</keyword>
<feature type="domain" description="Cyclic nucleotide-binding" evidence="23">
    <location>
        <begin position="242"/>
        <end position="363"/>
    </location>
</feature>
<keyword evidence="26" id="KW-1185">Reference proteome</keyword>
<dbReference type="GO" id="GO:0005524">
    <property type="term" value="F:ATP binding"/>
    <property type="evidence" value="ECO:0007669"/>
    <property type="project" value="UniProtKB-UniRule"/>
</dbReference>
<dbReference type="PRINTS" id="PR00103">
    <property type="entry name" value="CAMPKINASE"/>
</dbReference>
<evidence type="ECO:0000256" key="2">
    <source>
        <dbReference type="ARBA" id="ARBA00004308"/>
    </source>
</evidence>
<dbReference type="GO" id="GO:0004691">
    <property type="term" value="F:cAMP-dependent protein kinase activity"/>
    <property type="evidence" value="ECO:0007669"/>
    <property type="project" value="TreeGrafter"/>
</dbReference>
<dbReference type="PROSITE" id="PS51285">
    <property type="entry name" value="AGC_KINASE_CTER"/>
    <property type="match status" value="1"/>
</dbReference>
<feature type="domain" description="Cyclic nucleotide-binding" evidence="23">
    <location>
        <begin position="123"/>
        <end position="239"/>
    </location>
</feature>
<dbReference type="OrthoDB" id="63267at2759"/>
<dbReference type="Gene3D" id="2.60.120.10">
    <property type="entry name" value="Jelly Rolls"/>
    <property type="match status" value="3"/>
</dbReference>
<evidence type="ECO:0000256" key="9">
    <source>
        <dbReference type="ARBA" id="ARBA00022723"/>
    </source>
</evidence>
<feature type="domain" description="Protein kinase" evidence="22">
    <location>
        <begin position="539"/>
        <end position="800"/>
    </location>
</feature>
<evidence type="ECO:0000256" key="18">
    <source>
        <dbReference type="PIRSR" id="PIRSR000559-1"/>
    </source>
</evidence>
<accession>A0A9W6ZZU8</accession>
<dbReference type="InterPro" id="IPR017441">
    <property type="entry name" value="Protein_kinase_ATP_BS"/>
</dbReference>
<evidence type="ECO:0000259" key="23">
    <source>
        <dbReference type="PROSITE" id="PS50042"/>
    </source>
</evidence>
<dbReference type="PIRSF" id="PIRSF000559">
    <property type="entry name" value="cGMP-dep_kinase"/>
    <property type="match status" value="1"/>
</dbReference>
<evidence type="ECO:0000256" key="5">
    <source>
        <dbReference type="ARBA" id="ARBA00022490"/>
    </source>
</evidence>
<comment type="caution">
    <text evidence="25">The sequence shown here is derived from an EMBL/GenBank/DDBJ whole genome shotgun (WGS) entry which is preliminary data.</text>
</comment>
<comment type="subcellular location">
    <subcellularLocation>
        <location evidence="2">Endomembrane system</location>
    </subcellularLocation>
</comment>
<evidence type="ECO:0000256" key="17">
    <source>
        <dbReference type="ARBA" id="ARBA00047462"/>
    </source>
</evidence>
<dbReference type="InterPro" id="IPR018488">
    <property type="entry name" value="cNMP-bd_CS"/>
</dbReference>
<feature type="domain" description="Cyclic nucleotide-binding" evidence="23">
    <location>
        <begin position="373"/>
        <end position="470"/>
    </location>
</feature>
<feature type="domain" description="AGC-kinase C-terminal" evidence="24">
    <location>
        <begin position="801"/>
        <end position="854"/>
    </location>
</feature>
<evidence type="ECO:0000256" key="19">
    <source>
        <dbReference type="PIRSR" id="PIRSR000559-2"/>
    </source>
</evidence>
<dbReference type="PROSITE" id="PS50042">
    <property type="entry name" value="CNMP_BINDING_3"/>
    <property type="match status" value="3"/>
</dbReference>
<evidence type="ECO:0000256" key="7">
    <source>
        <dbReference type="ARBA" id="ARBA00022535"/>
    </source>
</evidence>
<keyword evidence="8" id="KW-0808">Transferase</keyword>
<dbReference type="InterPro" id="IPR002374">
    <property type="entry name" value="cGMP_dep_kinase"/>
</dbReference>
<keyword evidence="13" id="KW-0460">Magnesium</keyword>
<dbReference type="GO" id="GO:0004692">
    <property type="term" value="F:cGMP-dependent protein kinase activity"/>
    <property type="evidence" value="ECO:0007669"/>
    <property type="project" value="UniProtKB-EC"/>
</dbReference>
<dbReference type="SMART" id="SM00133">
    <property type="entry name" value="S_TK_X"/>
    <property type="match status" value="1"/>
</dbReference>
<dbReference type="InterPro" id="IPR014710">
    <property type="entry name" value="RmlC-like_jellyroll"/>
</dbReference>
<dbReference type="PANTHER" id="PTHR24353">
    <property type="entry name" value="CYCLIC NUCLEOTIDE-DEPENDENT PROTEIN KINASE"/>
    <property type="match status" value="1"/>
</dbReference>
<evidence type="ECO:0000256" key="21">
    <source>
        <dbReference type="SAM" id="MobiDB-lite"/>
    </source>
</evidence>
<feature type="region of interest" description="Disordered" evidence="21">
    <location>
        <begin position="1"/>
        <end position="82"/>
    </location>
</feature>
<gene>
    <name evidence="25" type="ORF">TrRE_jg5129</name>
</gene>
<dbReference type="GO" id="GO:0046872">
    <property type="term" value="F:metal ion binding"/>
    <property type="evidence" value="ECO:0007669"/>
    <property type="project" value="UniProtKB-KW"/>
</dbReference>
<dbReference type="InterPro" id="IPR018490">
    <property type="entry name" value="cNMP-bd_dom_sf"/>
</dbReference>
<evidence type="ECO:0000313" key="25">
    <source>
        <dbReference type="EMBL" id="GMH62961.1"/>
    </source>
</evidence>
<keyword evidence="10 19" id="KW-0547">Nucleotide-binding</keyword>
<dbReference type="InterPro" id="IPR000719">
    <property type="entry name" value="Prot_kinase_dom"/>
</dbReference>
<dbReference type="PROSITE" id="PS00889">
    <property type="entry name" value="CNMP_BINDING_2"/>
    <property type="match status" value="2"/>
</dbReference>
<dbReference type="GO" id="GO:0012505">
    <property type="term" value="C:endomembrane system"/>
    <property type="evidence" value="ECO:0007669"/>
    <property type="project" value="UniProtKB-SubCell"/>
</dbReference>
<keyword evidence="12 19" id="KW-0067">ATP-binding</keyword>
<organism evidence="25 26">
    <name type="scientific">Triparma retinervis</name>
    <dbReference type="NCBI Taxonomy" id="2557542"/>
    <lineage>
        <taxon>Eukaryota</taxon>
        <taxon>Sar</taxon>
        <taxon>Stramenopiles</taxon>
        <taxon>Ochrophyta</taxon>
        <taxon>Bolidophyceae</taxon>
        <taxon>Parmales</taxon>
        <taxon>Triparmaceae</taxon>
        <taxon>Triparma</taxon>
    </lineage>
</organism>
<evidence type="ECO:0000256" key="20">
    <source>
        <dbReference type="PROSITE-ProRule" id="PRU10141"/>
    </source>
</evidence>
<dbReference type="Gene3D" id="1.10.510.10">
    <property type="entry name" value="Transferase(Phosphotransferase) domain 1"/>
    <property type="match status" value="1"/>
</dbReference>
<dbReference type="PROSITE" id="PS50011">
    <property type="entry name" value="PROTEIN_KINASE_DOM"/>
    <property type="match status" value="1"/>
</dbReference>
<comment type="cofactor">
    <cofactor evidence="1">
        <name>Mg(2+)</name>
        <dbReference type="ChEBI" id="CHEBI:18420"/>
    </cofactor>
</comment>
<evidence type="ECO:0000256" key="14">
    <source>
        <dbReference type="ARBA" id="ARBA00022992"/>
    </source>
</evidence>
<evidence type="ECO:0000256" key="1">
    <source>
        <dbReference type="ARBA" id="ARBA00001946"/>
    </source>
</evidence>
<protein>
    <recommendedName>
        <fullName evidence="15">cGMP-dependent protein kinase</fullName>
        <ecNumber evidence="4">2.7.11.12</ecNumber>
    </recommendedName>
</protein>
<evidence type="ECO:0000256" key="4">
    <source>
        <dbReference type="ARBA" id="ARBA00012428"/>
    </source>
</evidence>
<dbReference type="InterPro" id="IPR000595">
    <property type="entry name" value="cNMP-bd_dom"/>
</dbReference>
<keyword evidence="14" id="KW-0142">cGMP-binding</keyword>
<keyword evidence="6" id="KW-0723">Serine/threonine-protein kinase</keyword>
<comment type="similarity">
    <text evidence="3">Belongs to the protein kinase superfamily. AGC Ser/Thr protein kinase family. cGMP subfamily.</text>
</comment>
<dbReference type="CDD" id="cd00038">
    <property type="entry name" value="CAP_ED"/>
    <property type="match status" value="3"/>
</dbReference>
<evidence type="ECO:0000256" key="8">
    <source>
        <dbReference type="ARBA" id="ARBA00022679"/>
    </source>
</evidence>
<comment type="catalytic activity">
    <reaction evidence="17">
        <text>L-seryl-[protein] + ATP = O-phospho-L-seryl-[protein] + ADP + H(+)</text>
        <dbReference type="Rhea" id="RHEA:17989"/>
        <dbReference type="Rhea" id="RHEA-COMP:9863"/>
        <dbReference type="Rhea" id="RHEA-COMP:11604"/>
        <dbReference type="ChEBI" id="CHEBI:15378"/>
        <dbReference type="ChEBI" id="CHEBI:29999"/>
        <dbReference type="ChEBI" id="CHEBI:30616"/>
        <dbReference type="ChEBI" id="CHEBI:83421"/>
        <dbReference type="ChEBI" id="CHEBI:456216"/>
        <dbReference type="EC" id="2.7.11.12"/>
    </reaction>
</comment>
<dbReference type="InterPro" id="IPR000961">
    <property type="entry name" value="AGC-kinase_C"/>
</dbReference>
<feature type="binding site" evidence="19 20">
    <location>
        <position position="568"/>
    </location>
    <ligand>
        <name>ATP</name>
        <dbReference type="ChEBI" id="CHEBI:30616"/>
    </ligand>
</feature>
<keyword evidence="11" id="KW-0418">Kinase</keyword>
<dbReference type="FunFam" id="2.60.120.10:FF:000068">
    <property type="entry name" value="cGMP-dependent protein kinase"/>
    <property type="match status" value="1"/>
</dbReference>
<dbReference type="SUPFAM" id="SSF56112">
    <property type="entry name" value="Protein kinase-like (PK-like)"/>
    <property type="match status" value="1"/>
</dbReference>
<evidence type="ECO:0000256" key="6">
    <source>
        <dbReference type="ARBA" id="ARBA00022527"/>
    </source>
</evidence>
<evidence type="ECO:0000313" key="26">
    <source>
        <dbReference type="Proteomes" id="UP001165082"/>
    </source>
</evidence>
<name>A0A9W6ZZU8_9STRA</name>
<feature type="binding site" evidence="19">
    <location>
        <begin position="545"/>
        <end position="553"/>
    </location>
    <ligand>
        <name>ATP</name>
        <dbReference type="ChEBI" id="CHEBI:30616"/>
    </ligand>
</feature>
<sequence length="854" mass="94225">MSDFTRSNRSFSSPPAPPLSSRSSSGLKSHNRKGGRDSISGSIEIYNSPKQTSRKVSKSLGSSGGVEGPGAPSPGMRGGRKKKQALFGESYDPLALAKRDKKVIPKKDTSREIIASALLSHFLFSRLPDNEIITLVDAMEEFRLKDGDTIIEEGAVGDYFYIVEEGTFDVLIDSTVVLKIDEVCSAFGELALMHNAPRAASVVATSEGTLWGLDRNTFRSTLAATSASAVGDIKSFLKKVDMLRALDHAQMSTLAQAVEVQTFEKGEMIIRKGDVGEEMFVLKEGSVVCKVMSEDDHAKQDSTIKTVDVVLSAGDYFGERALMFHEVRAADVIATSSCTCYTIASNVFNMVLGSLKDILENNMRVTLLMSLDVFASIPKTKLTALAKALVPMEFEEDDEVICKGYNADHVFLIKSGSASLECNNGETVVLSQGECFGEEALLDGDVYGMTVSAVDDLECLVLMSSTLQELEITLPAKCLARLKFASERRYNNHLQSRQSFGAGHKFIEGLDELRALENGVEDEDQELFKPIKIQGILEIKTGRTLGTGSFGRVKVATHLESGQVLALKILQKEAIKVTRQEKNIMNERFLTGKLRHPFILHLYGTFQDVNCLYMLLEIVMGGELFRLLHGDGTSENRLSVVDTAFYTANVVSVYEYIHADDIVYRDLKPENILISTDGYLKIVDWGFAKKVVDKTYTTCGTPEYLAPELVQGTGHGKGVDWWALGILIFEMLVGRTPYVGNNPDDTMAICRNIMNDEIEFPGDFNPDARDLVEGLCTREELTRLGCMCGGSEEVKEHAFLGSINWKELKAKLTEAPWKPVVKDKMDVSNFDDIYDDEPEYIEVYSGDQSVFADF</sequence>
<dbReference type="AlphaFoldDB" id="A0A9W6ZZU8"/>
<dbReference type="InterPro" id="IPR008271">
    <property type="entry name" value="Ser/Thr_kinase_AS"/>
</dbReference>
<evidence type="ECO:0000259" key="22">
    <source>
        <dbReference type="PROSITE" id="PS50011"/>
    </source>
</evidence>
<dbReference type="PROSITE" id="PS00107">
    <property type="entry name" value="PROTEIN_KINASE_ATP"/>
    <property type="match status" value="1"/>
</dbReference>
<proteinExistence type="inferred from homology"/>
<reference evidence="25" key="1">
    <citation type="submission" date="2022-07" db="EMBL/GenBank/DDBJ databases">
        <title>Genome analysis of Parmales, a sister group of diatoms, reveals the evolutionary specialization of diatoms from phago-mixotrophs to photoautotrophs.</title>
        <authorList>
            <person name="Ban H."/>
            <person name="Sato S."/>
            <person name="Yoshikawa S."/>
            <person name="Kazumasa Y."/>
            <person name="Nakamura Y."/>
            <person name="Ichinomiya M."/>
            <person name="Saitoh K."/>
            <person name="Sato N."/>
            <person name="Blanc-Mathieu R."/>
            <person name="Endo H."/>
            <person name="Kuwata A."/>
            <person name="Ogata H."/>
        </authorList>
    </citation>
    <scope>NUCLEOTIDE SEQUENCE</scope>
</reference>
<dbReference type="Gene3D" id="3.30.200.20">
    <property type="entry name" value="Phosphorylase Kinase, domain 1"/>
    <property type="match status" value="1"/>
</dbReference>
<dbReference type="SUPFAM" id="SSF51206">
    <property type="entry name" value="cAMP-binding domain-like"/>
    <property type="match status" value="3"/>
</dbReference>
<evidence type="ECO:0000256" key="13">
    <source>
        <dbReference type="ARBA" id="ARBA00022842"/>
    </source>
</evidence>
<dbReference type="Pfam" id="PF00069">
    <property type="entry name" value="Pkinase"/>
    <property type="match status" value="1"/>
</dbReference>
<dbReference type="InterPro" id="IPR011009">
    <property type="entry name" value="Kinase-like_dom_sf"/>
</dbReference>
<dbReference type="GO" id="GO:0030553">
    <property type="term" value="F:cGMP binding"/>
    <property type="evidence" value="ECO:0007669"/>
    <property type="project" value="UniProtKB-KW"/>
</dbReference>
<dbReference type="SMART" id="SM00100">
    <property type="entry name" value="cNMP"/>
    <property type="match status" value="3"/>
</dbReference>
<keyword evidence="9" id="KW-0479">Metal-binding</keyword>
<dbReference type="EC" id="2.7.11.12" evidence="4"/>
<dbReference type="FunFam" id="1.10.510.10:FF:000210">
    <property type="entry name" value="Non-specific serine/threonine protein kinase"/>
    <property type="match status" value="1"/>
</dbReference>
<evidence type="ECO:0000256" key="12">
    <source>
        <dbReference type="ARBA" id="ARBA00022840"/>
    </source>
</evidence>
<dbReference type="Pfam" id="PF00027">
    <property type="entry name" value="cNMP_binding"/>
    <property type="match status" value="3"/>
</dbReference>
<evidence type="ECO:0000256" key="3">
    <source>
        <dbReference type="ARBA" id="ARBA00006352"/>
    </source>
</evidence>
<keyword evidence="7" id="KW-0140">cGMP</keyword>
<dbReference type="EMBL" id="BRXZ01003836">
    <property type="protein sequence ID" value="GMH62961.1"/>
    <property type="molecule type" value="Genomic_DNA"/>
</dbReference>
<evidence type="ECO:0000256" key="10">
    <source>
        <dbReference type="ARBA" id="ARBA00022741"/>
    </source>
</evidence>
<evidence type="ECO:0000256" key="11">
    <source>
        <dbReference type="ARBA" id="ARBA00022777"/>
    </source>
</evidence>
<evidence type="ECO:0000256" key="16">
    <source>
        <dbReference type="ARBA" id="ARBA00047298"/>
    </source>
</evidence>
<feature type="active site" description="Proton acceptor" evidence="18">
    <location>
        <position position="666"/>
    </location>
</feature>
<dbReference type="PANTHER" id="PTHR24353:SF37">
    <property type="entry name" value="CAMP-DEPENDENT PROTEIN KINASE CATALYTIC SUBUNIT PRKX"/>
    <property type="match status" value="1"/>
</dbReference>
<dbReference type="FunFam" id="3.30.200.20:FF:000042">
    <property type="entry name" value="Aurora kinase A"/>
    <property type="match status" value="1"/>
</dbReference>
<dbReference type="PROSITE" id="PS00108">
    <property type="entry name" value="PROTEIN_KINASE_ST"/>
    <property type="match status" value="1"/>
</dbReference>
<dbReference type="GO" id="GO:0005952">
    <property type="term" value="C:cAMP-dependent protein kinase complex"/>
    <property type="evidence" value="ECO:0007669"/>
    <property type="project" value="TreeGrafter"/>
</dbReference>
<dbReference type="PROSITE" id="PS00888">
    <property type="entry name" value="CNMP_BINDING_1"/>
    <property type="match status" value="2"/>
</dbReference>